<evidence type="ECO:0000259" key="1">
    <source>
        <dbReference type="Pfam" id="PF00534"/>
    </source>
</evidence>
<dbReference type="SUPFAM" id="SSF53756">
    <property type="entry name" value="UDP-Glycosyltransferase/glycogen phosphorylase"/>
    <property type="match status" value="1"/>
</dbReference>
<dbReference type="CDD" id="cd03794">
    <property type="entry name" value="GT4_WbuB-like"/>
    <property type="match status" value="1"/>
</dbReference>
<accession>A0ABY5P912</accession>
<dbReference type="InterPro" id="IPR001296">
    <property type="entry name" value="Glyco_trans_1"/>
</dbReference>
<dbReference type="EMBL" id="CP102453">
    <property type="protein sequence ID" value="UUX35246.1"/>
    <property type="molecule type" value="Genomic_DNA"/>
</dbReference>
<dbReference type="PANTHER" id="PTHR12526">
    <property type="entry name" value="GLYCOSYLTRANSFERASE"/>
    <property type="match status" value="1"/>
</dbReference>
<reference evidence="2 3" key="1">
    <citation type="submission" date="2022-08" db="EMBL/GenBank/DDBJ databases">
        <title>Aerococcaceae sp. nov isolated from spoiled eye mask.</title>
        <authorList>
            <person name="Zhou G."/>
            <person name="Xie X.-B."/>
            <person name="Shi Q.-S."/>
            <person name="Wang Y.-S."/>
            <person name="Wen X."/>
            <person name="Peng H."/>
            <person name="Yang X.-J."/>
            <person name="Tao H.-B."/>
            <person name="Huang X.-M."/>
        </authorList>
    </citation>
    <scope>NUCLEOTIDE SEQUENCE [LARGE SCALE GENOMIC DNA]</scope>
    <source>
        <strain evidence="3">DM20194951</strain>
    </source>
</reference>
<dbReference type="Gene3D" id="3.40.50.2000">
    <property type="entry name" value="Glycogen Phosphorylase B"/>
    <property type="match status" value="2"/>
</dbReference>
<name>A0ABY5P912_9LACT</name>
<dbReference type="Proteomes" id="UP001315967">
    <property type="component" value="Chromosome"/>
</dbReference>
<dbReference type="RefSeq" id="WP_313794736.1">
    <property type="nucleotide sequence ID" value="NZ_CP102453.1"/>
</dbReference>
<evidence type="ECO:0000313" key="3">
    <source>
        <dbReference type="Proteomes" id="UP001315967"/>
    </source>
</evidence>
<organism evidence="2 3">
    <name type="scientific">Fundicoccus culcitae</name>
    <dbReference type="NCBI Taxonomy" id="2969821"/>
    <lineage>
        <taxon>Bacteria</taxon>
        <taxon>Bacillati</taxon>
        <taxon>Bacillota</taxon>
        <taxon>Bacilli</taxon>
        <taxon>Lactobacillales</taxon>
        <taxon>Aerococcaceae</taxon>
        <taxon>Fundicoccus</taxon>
    </lineage>
</organism>
<protein>
    <submittedName>
        <fullName evidence="2">Glycosyltransferase family 4 protein</fullName>
    </submittedName>
</protein>
<feature type="domain" description="Glycosyl transferase family 1" evidence="1">
    <location>
        <begin position="223"/>
        <end position="381"/>
    </location>
</feature>
<gene>
    <name evidence="2" type="ORF">NRE15_06275</name>
</gene>
<sequence>MTKHILVYSQYFYPEQFRINDICIELIKLGYKVSVVTGIPNYPQGKFYDGYNWKKNRFEQWNGIDIYRIPIIPRGKKSIGLVLNYASFVLFAHLLRNKLPKNVDLVFTYEVSPMTQALPAIWYAQKHKLKHYLYVMDLWPENILAVTGIKNQLIIKPIDKMVQYIYEKTSVILTSSKSFVKSINQRGISINKLKFWPQYAEDIYQEYSRDNTVVDSPVFTELSIAFAGNIGEAQGLEILPEVAYRLIKENIKVKFVLIGDGRSKANIISLIKKYEVERYFLLIDRQPAELIPYYLAKYDISLISLAPNEIFAKTIPAKVQSSMACGKPLIISADGEVQQLVKEAKCGLYSAAGDVEGLVNNIRKFIEMDIEEIKQMGRNSKDYYIKNFDRTMLMNQLVELIEKGA</sequence>
<keyword evidence="3" id="KW-1185">Reference proteome</keyword>
<dbReference type="Pfam" id="PF00534">
    <property type="entry name" value="Glycos_transf_1"/>
    <property type="match status" value="1"/>
</dbReference>
<proteinExistence type="predicted"/>
<dbReference type="PANTHER" id="PTHR12526:SF622">
    <property type="entry name" value="GLYCOSYLTRANSFERASE (GROUP I)"/>
    <property type="match status" value="1"/>
</dbReference>
<evidence type="ECO:0000313" key="2">
    <source>
        <dbReference type="EMBL" id="UUX35246.1"/>
    </source>
</evidence>